<evidence type="ECO:0000313" key="2">
    <source>
        <dbReference type="EMBL" id="CAD0008847.1"/>
    </source>
</evidence>
<sequence length="335" mass="39879">MKRYKLYKKAEPVCCNFEELLSHIILPLVIASYASYPFLYFLGLESALVYNSILAVIATYFFDGLKKFIPILNDRDTTGFKSVFYSFVSFLIILSSLLITGFGFYLLVLYQKNNEFNIFHFYLWLLILFGFPLFYYAFRSVRYYYIKKQQDEHFVNIVLVINHDLDLFLAIDNIQFVNTANRNSSDIKITNNIQSYSQKEFIALKTKTRHYYVNKEGFRETVQIPFNANAFLLSWFSYTENKYYAVEFPFPFEKFIAEQEKCSTDKFKIFRPRETEPLYLHLYLNGGIRFFYKNVILVDIPVNNESAVNGKDKKDFFDLNETIKESYIKYNRNLR</sequence>
<evidence type="ECO:0000313" key="3">
    <source>
        <dbReference type="Proteomes" id="UP000530060"/>
    </source>
</evidence>
<keyword evidence="3" id="KW-1185">Reference proteome</keyword>
<keyword evidence="1" id="KW-0472">Membrane</keyword>
<evidence type="ECO:0000256" key="1">
    <source>
        <dbReference type="SAM" id="Phobius"/>
    </source>
</evidence>
<reference evidence="2 3" key="1">
    <citation type="submission" date="2020-06" db="EMBL/GenBank/DDBJ databases">
        <authorList>
            <person name="Criscuolo A."/>
        </authorList>
    </citation>
    <scope>NUCLEOTIDE SEQUENCE [LARGE SCALE GENOMIC DNA]</scope>
    <source>
        <strain evidence="3">CIP 111411</strain>
    </source>
</reference>
<keyword evidence="1" id="KW-1133">Transmembrane helix</keyword>
<proteinExistence type="predicted"/>
<dbReference type="RefSeq" id="WP_180910620.1">
    <property type="nucleotide sequence ID" value="NZ_CAIJDP010000089.1"/>
</dbReference>
<gene>
    <name evidence="2" type="ORF">FLAT13_04592</name>
</gene>
<dbReference type="AlphaFoldDB" id="A0A6V6ZAM3"/>
<organism evidence="2 3">
    <name type="scientific">Flavobacterium salmonis</name>
    <dbReference type="NCBI Taxonomy" id="2654844"/>
    <lineage>
        <taxon>Bacteria</taxon>
        <taxon>Pseudomonadati</taxon>
        <taxon>Bacteroidota</taxon>
        <taxon>Flavobacteriia</taxon>
        <taxon>Flavobacteriales</taxon>
        <taxon>Flavobacteriaceae</taxon>
        <taxon>Flavobacterium</taxon>
    </lineage>
</organism>
<comment type="caution">
    <text evidence="2">The sequence shown here is derived from an EMBL/GenBank/DDBJ whole genome shotgun (WGS) entry which is preliminary data.</text>
</comment>
<accession>A0A6V6ZAM3</accession>
<name>A0A6V6ZAM3_9FLAO</name>
<feature type="transmembrane region" description="Helical" evidence="1">
    <location>
        <begin position="47"/>
        <end position="62"/>
    </location>
</feature>
<dbReference type="EMBL" id="CAIJDP010000089">
    <property type="protein sequence ID" value="CAD0008847.1"/>
    <property type="molecule type" value="Genomic_DNA"/>
</dbReference>
<feature type="transmembrane region" description="Helical" evidence="1">
    <location>
        <begin position="83"/>
        <end position="107"/>
    </location>
</feature>
<protein>
    <submittedName>
        <fullName evidence="2">Uncharacterized protein</fullName>
    </submittedName>
</protein>
<feature type="transmembrane region" description="Helical" evidence="1">
    <location>
        <begin position="20"/>
        <end position="41"/>
    </location>
</feature>
<feature type="transmembrane region" description="Helical" evidence="1">
    <location>
        <begin position="119"/>
        <end position="138"/>
    </location>
</feature>
<dbReference type="Proteomes" id="UP000530060">
    <property type="component" value="Unassembled WGS sequence"/>
</dbReference>
<keyword evidence="1" id="KW-0812">Transmembrane</keyword>